<dbReference type="InterPro" id="IPR035979">
    <property type="entry name" value="RBD_domain_sf"/>
</dbReference>
<dbReference type="GeneID" id="76149732"/>
<keyword evidence="9" id="KW-1185">Reference proteome</keyword>
<dbReference type="SUPFAM" id="SSF54928">
    <property type="entry name" value="RNA-binding domain, RBD"/>
    <property type="match status" value="4"/>
</dbReference>
<evidence type="ECO:0000313" key="8">
    <source>
        <dbReference type="EMBL" id="KAI5961548.1"/>
    </source>
</evidence>
<evidence type="ECO:0000256" key="5">
    <source>
        <dbReference type="PROSITE-ProRule" id="PRU00176"/>
    </source>
</evidence>
<sequence length="760" mass="85243">MSEAESISKDTAEVAGATAAPAPTSTTKQLNDDGLDHKTLFVRSIPSEATSEDLSTFFSQFVPVKHAVIVTDENKQSRGFGFVSFTLDDDTLTALVEARKTKFQGKLLRIDIAKRRDRKTQGPDGSSISSRKSEPIEKRKARLIIRNLPWSCKKPDTLKNIFQRYGAVFDAYIPKKKGGQMCGFAFVIMKKRAAAERAVRESKGLKIDGREVAVDFALEKSKWEQVKDQEESGDEEDGVGDEVANEDSKNEDLSDDAEEAEGGLGSDEDDEEENEEDEEEGEEEDEDEEIHEDSNFDKLNEINTDDEVDSDDEDIKIEVDGESQESEEGEKPKKKSNRQEAYSIFVRNIPYDADEESLKEHFESFGPVKYALPVIDKETGLSKGSAFVAFNKEDAYLDCLDNAPSNTGSTSILIADDVSPKYVYQGRILSITSAVDRQSANKLAERNALKRKEALGKAPSEKDKRNLFLLNEGRITENSKLAQFITKTDLELREKSYKLRVQQLNKNPTLHLSLTRLAIRNLPRAMNSKSLKALGRKAVVQFATEVKQGQRQPLSKEEVSRSVKTKKELQEEIETKSKNSKHKGVVKQAKVIMEVKGSGEAGRSRGYGFIEFRDHKAALQGLRWLNAHEVSIDEITEGMTDEEKKVAKLDGVSKRRLIVEFAVENAQVVKRRREKEMISRKFDIEGASNKKRKRGEDEEEDAGDSKKQRKGHKGSSKKGNMNKGNKSQASDSKEPKNKSGLSDNIKSIIGQKRRRRKGKK</sequence>
<feature type="compositionally biased region" description="Basic residues" evidence="6">
    <location>
        <begin position="707"/>
        <end position="716"/>
    </location>
</feature>
<feature type="compositionally biased region" description="Acidic residues" evidence="6">
    <location>
        <begin position="231"/>
        <end position="245"/>
    </location>
</feature>
<evidence type="ECO:0000256" key="4">
    <source>
        <dbReference type="ARBA" id="ARBA00023242"/>
    </source>
</evidence>
<dbReference type="SMART" id="SM00360">
    <property type="entry name" value="RRM"/>
    <property type="match status" value="4"/>
</dbReference>
<organism evidence="8 9">
    <name type="scientific">Candida theae</name>
    <dbReference type="NCBI Taxonomy" id="1198502"/>
    <lineage>
        <taxon>Eukaryota</taxon>
        <taxon>Fungi</taxon>
        <taxon>Dikarya</taxon>
        <taxon>Ascomycota</taxon>
        <taxon>Saccharomycotina</taxon>
        <taxon>Pichiomycetes</taxon>
        <taxon>Debaryomycetaceae</taxon>
        <taxon>Candida/Lodderomyces clade</taxon>
        <taxon>Candida</taxon>
    </lineage>
</organism>
<reference evidence="8 9" key="1">
    <citation type="journal article" date="2022" name="DNA Res.">
        <title>Genome analysis of five recently described species of the CUG-Ser clade uncovers Candida theae as a new hybrid lineage with pathogenic potential in the Candida parapsilosis species complex.</title>
        <authorList>
            <person name="Mixao V."/>
            <person name="Del Olmo V."/>
            <person name="Hegedusova E."/>
            <person name="Saus E."/>
            <person name="Pryszcz L."/>
            <person name="Cillingova A."/>
            <person name="Nosek J."/>
            <person name="Gabaldon T."/>
        </authorList>
    </citation>
    <scope>NUCLEOTIDE SEQUENCE [LARGE SCALE GENOMIC DNA]</scope>
    <source>
        <strain evidence="8 9">CBS 12239</strain>
    </source>
</reference>
<feature type="region of interest" description="Disordered" evidence="6">
    <location>
        <begin position="114"/>
        <end position="135"/>
    </location>
</feature>
<evidence type="ECO:0000256" key="3">
    <source>
        <dbReference type="ARBA" id="ARBA00022884"/>
    </source>
</evidence>
<comment type="subcellular location">
    <subcellularLocation>
        <location evidence="1">Nucleus</location>
    </subcellularLocation>
</comment>
<comment type="caution">
    <text evidence="8">The sequence shown here is derived from an EMBL/GenBank/DDBJ whole genome shotgun (WGS) entry which is preliminary data.</text>
</comment>
<feature type="domain" description="RRM" evidence="7">
    <location>
        <begin position="141"/>
        <end position="219"/>
    </location>
</feature>
<feature type="compositionally biased region" description="Low complexity" evidence="6">
    <location>
        <begin position="717"/>
        <end position="727"/>
    </location>
</feature>
<protein>
    <submittedName>
        <fullName evidence="8">NOP4</fullName>
    </submittedName>
</protein>
<proteinExistence type="predicted"/>
<name>A0AAD5BH27_9ASCO</name>
<feature type="compositionally biased region" description="Acidic residues" evidence="6">
    <location>
        <begin position="303"/>
        <end position="328"/>
    </location>
</feature>
<feature type="domain" description="RRM" evidence="7">
    <location>
        <begin position="342"/>
        <end position="436"/>
    </location>
</feature>
<evidence type="ECO:0000256" key="6">
    <source>
        <dbReference type="SAM" id="MobiDB-lite"/>
    </source>
</evidence>
<evidence type="ECO:0000256" key="1">
    <source>
        <dbReference type="ARBA" id="ARBA00004123"/>
    </source>
</evidence>
<feature type="domain" description="RRM" evidence="7">
    <location>
        <begin position="515"/>
        <end position="664"/>
    </location>
</feature>
<keyword evidence="4" id="KW-0539">Nucleus</keyword>
<feature type="region of interest" description="Disordered" evidence="6">
    <location>
        <begin position="684"/>
        <end position="760"/>
    </location>
</feature>
<dbReference type="AlphaFoldDB" id="A0AAD5BH27"/>
<dbReference type="GO" id="GO:0005730">
    <property type="term" value="C:nucleolus"/>
    <property type="evidence" value="ECO:0007669"/>
    <property type="project" value="TreeGrafter"/>
</dbReference>
<keyword evidence="2" id="KW-0677">Repeat</keyword>
<dbReference type="InterPro" id="IPR000504">
    <property type="entry name" value="RRM_dom"/>
</dbReference>
<dbReference type="RefSeq" id="XP_051609821.1">
    <property type="nucleotide sequence ID" value="XM_051750903.1"/>
</dbReference>
<dbReference type="FunFam" id="3.30.70.330:FF:000937">
    <property type="entry name" value="NOP4p Nucleolar protein"/>
    <property type="match status" value="1"/>
</dbReference>
<feature type="compositionally biased region" description="Basic residues" evidence="6">
    <location>
        <begin position="751"/>
        <end position="760"/>
    </location>
</feature>
<evidence type="ECO:0000313" key="9">
    <source>
        <dbReference type="Proteomes" id="UP001204833"/>
    </source>
</evidence>
<evidence type="ECO:0000259" key="7">
    <source>
        <dbReference type="PROSITE" id="PS50102"/>
    </source>
</evidence>
<dbReference type="PANTHER" id="PTHR48039:SF5">
    <property type="entry name" value="RNA-BINDING PROTEIN 28"/>
    <property type="match status" value="1"/>
</dbReference>
<dbReference type="Gene3D" id="3.30.70.330">
    <property type="match status" value="4"/>
</dbReference>
<dbReference type="InterPro" id="IPR051945">
    <property type="entry name" value="RRM_MRD1_RNA_proc_ribogen"/>
</dbReference>
<dbReference type="Proteomes" id="UP001204833">
    <property type="component" value="Unassembled WGS sequence"/>
</dbReference>
<gene>
    <name evidence="8" type="ORF">KGF57_001673</name>
</gene>
<dbReference type="EMBL" id="JAIHNG010000075">
    <property type="protein sequence ID" value="KAI5961548.1"/>
    <property type="molecule type" value="Genomic_DNA"/>
</dbReference>
<dbReference type="Pfam" id="PF00076">
    <property type="entry name" value="RRM_1"/>
    <property type="match status" value="3"/>
</dbReference>
<evidence type="ECO:0000256" key="2">
    <source>
        <dbReference type="ARBA" id="ARBA00022737"/>
    </source>
</evidence>
<keyword evidence="3 5" id="KW-0694">RNA-binding</keyword>
<feature type="compositionally biased region" description="Acidic residues" evidence="6">
    <location>
        <begin position="253"/>
        <end position="291"/>
    </location>
</feature>
<feature type="domain" description="RRM" evidence="7">
    <location>
        <begin position="38"/>
        <end position="115"/>
    </location>
</feature>
<dbReference type="PROSITE" id="PS50102">
    <property type="entry name" value="RRM"/>
    <property type="match status" value="4"/>
</dbReference>
<accession>A0AAD5BH27</accession>
<feature type="compositionally biased region" description="Low complexity" evidence="6">
    <location>
        <begin position="13"/>
        <end position="27"/>
    </location>
</feature>
<feature type="region of interest" description="Disordered" evidence="6">
    <location>
        <begin position="224"/>
        <end position="338"/>
    </location>
</feature>
<dbReference type="GO" id="GO:0003729">
    <property type="term" value="F:mRNA binding"/>
    <property type="evidence" value="ECO:0007669"/>
    <property type="project" value="TreeGrafter"/>
</dbReference>
<feature type="compositionally biased region" description="Basic and acidic residues" evidence="6">
    <location>
        <begin position="1"/>
        <end position="12"/>
    </location>
</feature>
<dbReference type="InterPro" id="IPR012677">
    <property type="entry name" value="Nucleotide-bd_a/b_plait_sf"/>
</dbReference>
<feature type="region of interest" description="Disordered" evidence="6">
    <location>
        <begin position="1"/>
        <end position="32"/>
    </location>
</feature>
<dbReference type="PANTHER" id="PTHR48039">
    <property type="entry name" value="RNA-BINDING MOTIF PROTEIN 14B"/>
    <property type="match status" value="1"/>
</dbReference>